<dbReference type="InterPro" id="IPR002314">
    <property type="entry name" value="aa-tRNA-synt_IIb"/>
</dbReference>
<dbReference type="PROSITE" id="PS51185">
    <property type="entry name" value="WHEP_TRS_2"/>
    <property type="match status" value="3"/>
</dbReference>
<gene>
    <name evidence="12" type="ORF">V9T40_014126</name>
</gene>
<dbReference type="FunFam" id="3.30.930.10:FF:000007">
    <property type="entry name" value="Bifunctional glutamate/proline--tRNA ligase"/>
    <property type="match status" value="1"/>
</dbReference>
<dbReference type="PANTHER" id="PTHR43382">
    <property type="entry name" value="PROLYL-TRNA SYNTHETASE"/>
    <property type="match status" value="1"/>
</dbReference>
<dbReference type="GO" id="GO:0017101">
    <property type="term" value="C:aminoacyl-tRNA synthetase multienzyme complex"/>
    <property type="evidence" value="ECO:0007669"/>
    <property type="project" value="TreeGrafter"/>
</dbReference>
<dbReference type="InterPro" id="IPR004154">
    <property type="entry name" value="Anticodon-bd"/>
</dbReference>
<dbReference type="InterPro" id="IPR016061">
    <property type="entry name" value="Pro-tRNA_ligase_II_C"/>
</dbReference>
<dbReference type="Gene3D" id="3.40.50.800">
    <property type="entry name" value="Anticodon-binding domain"/>
    <property type="match status" value="1"/>
</dbReference>
<dbReference type="PROSITE" id="PS00762">
    <property type="entry name" value="WHEP_TRS_1"/>
    <property type="match status" value="3"/>
</dbReference>
<dbReference type="PRINTS" id="PR00987">
    <property type="entry name" value="TRNASYNTHGLU"/>
</dbReference>
<evidence type="ECO:0000259" key="10">
    <source>
        <dbReference type="PROSITE" id="PS50862"/>
    </source>
</evidence>
<evidence type="ECO:0000259" key="11">
    <source>
        <dbReference type="PROSITE" id="PS51185"/>
    </source>
</evidence>
<dbReference type="Gene3D" id="1.10.1160.10">
    <property type="entry name" value="Glutamyl-trna Synthetase, Domain 2"/>
    <property type="match status" value="1"/>
</dbReference>
<keyword evidence="3" id="KW-0067">ATP-binding</keyword>
<dbReference type="Gene3D" id="3.40.50.620">
    <property type="entry name" value="HUPs"/>
    <property type="match status" value="1"/>
</dbReference>
<evidence type="ECO:0000256" key="1">
    <source>
        <dbReference type="ARBA" id="ARBA00022598"/>
    </source>
</evidence>
<dbReference type="Pfam" id="PF03950">
    <property type="entry name" value="tRNA-synt_1c_C"/>
    <property type="match status" value="1"/>
</dbReference>
<name>A0AAN9TC46_9HEMI</name>
<dbReference type="Pfam" id="PF09180">
    <property type="entry name" value="ProRS-C_1"/>
    <property type="match status" value="1"/>
</dbReference>
<dbReference type="InterPro" id="IPR011035">
    <property type="entry name" value="Ribosomal_bL25/Gln-tRNA_synth"/>
</dbReference>
<evidence type="ECO:0000256" key="8">
    <source>
        <dbReference type="SAM" id="MobiDB-lite"/>
    </source>
</evidence>
<evidence type="ECO:0000256" key="5">
    <source>
        <dbReference type="ARBA" id="ARBA00022917"/>
    </source>
</evidence>
<dbReference type="InterPro" id="IPR017449">
    <property type="entry name" value="Pro-tRNA_synth_II"/>
</dbReference>
<dbReference type="NCBIfam" id="TIGR00408">
    <property type="entry name" value="proS_fam_I"/>
    <property type="match status" value="1"/>
</dbReference>
<feature type="domain" description="GST C-terminal" evidence="9">
    <location>
        <begin position="39"/>
        <end position="175"/>
    </location>
</feature>
<dbReference type="InterPro" id="IPR020061">
    <property type="entry name" value="Glu_tRNA_lig_a-bdl"/>
</dbReference>
<dbReference type="SMART" id="SM00991">
    <property type="entry name" value="WHEP-TRS"/>
    <property type="match status" value="4"/>
</dbReference>
<dbReference type="InterPro" id="IPR000924">
    <property type="entry name" value="Glu/Gln-tRNA-synth"/>
</dbReference>
<dbReference type="Gene3D" id="1.10.287.10">
    <property type="entry name" value="S15/NS1, RNA-binding"/>
    <property type="match status" value="4"/>
</dbReference>
<dbReference type="PROSITE" id="PS00178">
    <property type="entry name" value="AA_TRNA_LIGASE_I"/>
    <property type="match status" value="1"/>
</dbReference>
<feature type="domain" description="Aminoacyl-transfer RNA synthetases class-II family profile" evidence="10">
    <location>
        <begin position="1135"/>
        <end position="1372"/>
    </location>
</feature>
<dbReference type="Pfam" id="PF00587">
    <property type="entry name" value="tRNA-synt_2b"/>
    <property type="match status" value="1"/>
</dbReference>
<dbReference type="HAMAP" id="MF_01571">
    <property type="entry name" value="Pro_tRNA_synth_type3"/>
    <property type="match status" value="1"/>
</dbReference>
<accession>A0AAN9TC46</accession>
<dbReference type="SMART" id="SM00946">
    <property type="entry name" value="ProRS-C_1"/>
    <property type="match status" value="1"/>
</dbReference>
<evidence type="ECO:0000313" key="12">
    <source>
        <dbReference type="EMBL" id="KAK7582681.1"/>
    </source>
</evidence>
<feature type="domain" description="WHEP-TRS" evidence="11">
    <location>
        <begin position="915"/>
        <end position="971"/>
    </location>
</feature>
<dbReference type="InterPro" id="IPR049437">
    <property type="entry name" value="tRNA-synt_1c_C2"/>
</dbReference>
<feature type="compositionally biased region" description="Polar residues" evidence="8">
    <location>
        <begin position="753"/>
        <end position="767"/>
    </location>
</feature>
<proteinExistence type="inferred from homology"/>
<dbReference type="SUPFAM" id="SSF52954">
    <property type="entry name" value="Class II aaRS ABD-related"/>
    <property type="match status" value="1"/>
</dbReference>
<dbReference type="Gene3D" id="2.40.240.10">
    <property type="entry name" value="Ribosomal Protein L25, Chain P"/>
    <property type="match status" value="1"/>
</dbReference>
<feature type="domain" description="WHEP-TRS" evidence="11">
    <location>
        <begin position="774"/>
        <end position="830"/>
    </location>
</feature>
<reference evidence="12 13" key="1">
    <citation type="submission" date="2024-03" db="EMBL/GenBank/DDBJ databases">
        <title>Adaptation during the transition from Ophiocordyceps entomopathogen to insect associate is accompanied by gene loss and intensified selection.</title>
        <authorList>
            <person name="Ward C.M."/>
            <person name="Onetto C.A."/>
            <person name="Borneman A.R."/>
        </authorList>
    </citation>
    <scope>NUCLEOTIDE SEQUENCE [LARGE SCALE GENOMIC DNA]</scope>
    <source>
        <strain evidence="12">AWRI1</strain>
        <tissue evidence="12">Single Adult Female</tissue>
    </source>
</reference>
<dbReference type="Pfam" id="PF03129">
    <property type="entry name" value="HGTP_anticodon"/>
    <property type="match status" value="1"/>
</dbReference>
<dbReference type="InterPro" id="IPR014729">
    <property type="entry name" value="Rossmann-like_a/b/a_fold"/>
</dbReference>
<evidence type="ECO:0000256" key="3">
    <source>
        <dbReference type="ARBA" id="ARBA00022840"/>
    </source>
</evidence>
<dbReference type="CDD" id="cd00778">
    <property type="entry name" value="ProRS_core_arch_euk"/>
    <property type="match status" value="1"/>
</dbReference>
<dbReference type="FunFam" id="3.90.800.10:FF:000001">
    <property type="entry name" value="Glutamine--tRNA ligase"/>
    <property type="match status" value="1"/>
</dbReference>
<evidence type="ECO:0000256" key="7">
    <source>
        <dbReference type="SAM" id="Coils"/>
    </source>
</evidence>
<dbReference type="InterPro" id="IPR036621">
    <property type="entry name" value="Anticodon-bd_dom_sf"/>
</dbReference>
<dbReference type="InterPro" id="IPR009068">
    <property type="entry name" value="uS15_NS1_RNA-bd_sf"/>
</dbReference>
<dbReference type="SUPFAM" id="SSF52374">
    <property type="entry name" value="Nucleotidylyl transferase"/>
    <property type="match status" value="1"/>
</dbReference>
<dbReference type="FunFam" id="1.10.1160.10:FF:000001">
    <property type="entry name" value="Glutamine--tRNA ligase"/>
    <property type="match status" value="1"/>
</dbReference>
<dbReference type="SUPFAM" id="SSF55681">
    <property type="entry name" value="Class II aaRS and biotin synthetases"/>
    <property type="match status" value="1"/>
</dbReference>
<dbReference type="InterPro" id="IPR006195">
    <property type="entry name" value="aa-tRNA-synth_II"/>
</dbReference>
<dbReference type="CDD" id="cd00936">
    <property type="entry name" value="WEPRS_RNA"/>
    <property type="match status" value="2"/>
</dbReference>
<dbReference type="InterPro" id="IPR001412">
    <property type="entry name" value="aa-tRNA-synth_I_CS"/>
</dbReference>
<keyword evidence="1" id="KW-0436">Ligase</keyword>
<dbReference type="NCBIfam" id="TIGR00463">
    <property type="entry name" value="gltX_arch"/>
    <property type="match status" value="1"/>
</dbReference>
<feature type="region of interest" description="Disordered" evidence="8">
    <location>
        <begin position="961"/>
        <end position="988"/>
    </location>
</feature>
<evidence type="ECO:0000256" key="6">
    <source>
        <dbReference type="ARBA" id="ARBA00023146"/>
    </source>
</evidence>
<dbReference type="FunFam" id="3.40.50.800:FF:000005">
    <property type="entry name" value="bifunctional glutamate/proline--tRNA ligase"/>
    <property type="match status" value="1"/>
</dbReference>
<dbReference type="FunFam" id="3.30.110.30:FF:000001">
    <property type="entry name" value="Bifunctional glutamate/proline--tRNA ligase"/>
    <property type="match status" value="1"/>
</dbReference>
<dbReference type="PROSITE" id="PS50405">
    <property type="entry name" value="GST_CTER"/>
    <property type="match status" value="1"/>
</dbReference>
<dbReference type="GO" id="GO:0005524">
    <property type="term" value="F:ATP binding"/>
    <property type="evidence" value="ECO:0007669"/>
    <property type="project" value="UniProtKB-KW"/>
</dbReference>
<keyword evidence="13" id="KW-1185">Reference proteome</keyword>
<dbReference type="SUPFAM" id="SSF47060">
    <property type="entry name" value="S15/NS1 RNA-binding domain"/>
    <property type="match status" value="4"/>
</dbReference>
<dbReference type="Pfam" id="PF00749">
    <property type="entry name" value="tRNA-synt_1c"/>
    <property type="match status" value="1"/>
</dbReference>
<keyword evidence="5" id="KW-0648">Protein biosynthesis</keyword>
<feature type="compositionally biased region" description="Low complexity" evidence="8">
    <location>
        <begin position="971"/>
        <end position="986"/>
    </location>
</feature>
<dbReference type="PANTHER" id="PTHR43382:SF2">
    <property type="entry name" value="BIFUNCTIONAL GLUTAMATE_PROLINE--TRNA LIGASE"/>
    <property type="match status" value="1"/>
</dbReference>
<dbReference type="Pfam" id="PF20974">
    <property type="entry name" value="tRNA-synt_1c_C2"/>
    <property type="match status" value="1"/>
</dbReference>
<dbReference type="GO" id="GO:0006433">
    <property type="term" value="P:prolyl-tRNA aminoacylation"/>
    <property type="evidence" value="ECO:0007669"/>
    <property type="project" value="InterPro"/>
</dbReference>
<feature type="region of interest" description="Disordered" evidence="8">
    <location>
        <begin position="1052"/>
        <end position="1091"/>
    </location>
</feature>
<feature type="compositionally biased region" description="Basic and acidic residues" evidence="8">
    <location>
        <begin position="1052"/>
        <end position="1064"/>
    </location>
</feature>
<dbReference type="SUPFAM" id="SSF64586">
    <property type="entry name" value="C-terminal domain of ProRS"/>
    <property type="match status" value="1"/>
</dbReference>
<dbReference type="InterPro" id="IPR036282">
    <property type="entry name" value="Glutathione-S-Trfase_C_sf"/>
</dbReference>
<protein>
    <recommendedName>
        <fullName evidence="14">Glutamate--tRNA ligase</fullName>
    </recommendedName>
</protein>
<feature type="compositionally biased region" description="Polar residues" evidence="8">
    <location>
        <begin position="1071"/>
        <end position="1088"/>
    </location>
</feature>
<dbReference type="Proteomes" id="UP001367676">
    <property type="component" value="Unassembled WGS sequence"/>
</dbReference>
<evidence type="ECO:0000256" key="2">
    <source>
        <dbReference type="ARBA" id="ARBA00022741"/>
    </source>
</evidence>
<keyword evidence="6" id="KW-0030">Aminoacyl-tRNA synthetase</keyword>
<dbReference type="Pfam" id="PF00458">
    <property type="entry name" value="WHEP-TRS"/>
    <property type="match status" value="3"/>
</dbReference>
<dbReference type="Gene3D" id="3.90.800.10">
    <property type="entry name" value="Glutamyl-tRNA Synthetase, Domain 3"/>
    <property type="match status" value="1"/>
</dbReference>
<dbReference type="PROSITE" id="PS50862">
    <property type="entry name" value="AA_TRNA_LIGASE_II"/>
    <property type="match status" value="1"/>
</dbReference>
<dbReference type="SUPFAM" id="SSF47616">
    <property type="entry name" value="GST C-terminal domain-like"/>
    <property type="match status" value="1"/>
</dbReference>
<dbReference type="InterPro" id="IPR020056">
    <property type="entry name" value="Rbsml_bL25/Gln-tRNA_synth_N"/>
</dbReference>
<dbReference type="InterPro" id="IPR004499">
    <property type="entry name" value="Pro-tRNA-ligase_IIa_arc-type"/>
</dbReference>
<dbReference type="HAMAP" id="MF_02076">
    <property type="entry name" value="Glu_tRNA_synth_type2"/>
    <property type="match status" value="1"/>
</dbReference>
<dbReference type="InterPro" id="IPR000738">
    <property type="entry name" value="WHEP-TRS_dom"/>
</dbReference>
<dbReference type="InterPro" id="IPR004046">
    <property type="entry name" value="GST_C"/>
</dbReference>
<keyword evidence="4" id="KW-0694">RNA-binding</keyword>
<keyword evidence="2" id="KW-0547">Nucleotide-binding</keyword>
<dbReference type="InterPro" id="IPR033721">
    <property type="entry name" value="ProRS_core_arch_euk"/>
</dbReference>
<dbReference type="GO" id="GO:0003723">
    <property type="term" value="F:RNA binding"/>
    <property type="evidence" value="ECO:0007669"/>
    <property type="project" value="UniProtKB-KW"/>
</dbReference>
<dbReference type="Pfam" id="PF00043">
    <property type="entry name" value="GST_C"/>
    <property type="match status" value="1"/>
</dbReference>
<evidence type="ECO:0000313" key="13">
    <source>
        <dbReference type="Proteomes" id="UP001367676"/>
    </source>
</evidence>
<evidence type="ECO:0000256" key="4">
    <source>
        <dbReference type="ARBA" id="ARBA00022884"/>
    </source>
</evidence>
<evidence type="ECO:0000259" key="9">
    <source>
        <dbReference type="PROSITE" id="PS50405"/>
    </source>
</evidence>
<dbReference type="InterPro" id="IPR020058">
    <property type="entry name" value="Glu/Gln-tRNA-synth_Ib_cat-dom"/>
</dbReference>
<feature type="domain" description="WHEP-TRS" evidence="11">
    <location>
        <begin position="991"/>
        <end position="1047"/>
    </location>
</feature>
<dbReference type="GO" id="GO:0005737">
    <property type="term" value="C:cytoplasm"/>
    <property type="evidence" value="ECO:0007669"/>
    <property type="project" value="InterPro"/>
</dbReference>
<dbReference type="CDD" id="cd00862">
    <property type="entry name" value="ProRS_anticodon_zinc"/>
    <property type="match status" value="1"/>
</dbReference>
<dbReference type="SUPFAM" id="SSF50715">
    <property type="entry name" value="Ribosomal protein L25-like"/>
    <property type="match status" value="1"/>
</dbReference>
<dbReference type="Gene3D" id="1.20.1050.130">
    <property type="match status" value="1"/>
</dbReference>
<dbReference type="InterPro" id="IPR045864">
    <property type="entry name" value="aa-tRNA-synth_II/BPL/LPL"/>
</dbReference>
<dbReference type="EMBL" id="JBBCAQ010000033">
    <property type="protein sequence ID" value="KAK7582681.1"/>
    <property type="molecule type" value="Genomic_DNA"/>
</dbReference>
<dbReference type="GO" id="GO:0006424">
    <property type="term" value="P:glutamyl-tRNA aminoacylation"/>
    <property type="evidence" value="ECO:0007669"/>
    <property type="project" value="InterPro"/>
</dbReference>
<dbReference type="FunFam" id="3.40.50.620:FF:000070">
    <property type="entry name" value="Bifunctional glutamate/proline--tRNA ligase"/>
    <property type="match status" value="1"/>
</dbReference>
<dbReference type="GO" id="GO:0004827">
    <property type="term" value="F:proline-tRNA ligase activity"/>
    <property type="evidence" value="ECO:0007669"/>
    <property type="project" value="InterPro"/>
</dbReference>
<feature type="region of interest" description="Disordered" evidence="8">
    <location>
        <begin position="722"/>
        <end position="767"/>
    </location>
</feature>
<dbReference type="GO" id="GO:0004818">
    <property type="term" value="F:glutamate-tRNA ligase activity"/>
    <property type="evidence" value="ECO:0007669"/>
    <property type="project" value="InterPro"/>
</dbReference>
<dbReference type="InterPro" id="IPR004526">
    <property type="entry name" value="Glu-tRNA-synth_arc/euk"/>
</dbReference>
<dbReference type="Gene3D" id="3.30.110.30">
    <property type="entry name" value="C-terminal domain of ProRS"/>
    <property type="match status" value="1"/>
</dbReference>
<dbReference type="InterPro" id="IPR020059">
    <property type="entry name" value="Glu/Gln-tRNA-synth_Ib_codon-bd"/>
</dbReference>
<dbReference type="Gene3D" id="3.30.930.10">
    <property type="entry name" value="Bira Bifunctional Protein, Domain 2"/>
    <property type="match status" value="1"/>
</dbReference>
<evidence type="ECO:0008006" key="14">
    <source>
        <dbReference type="Google" id="ProtNLM"/>
    </source>
</evidence>
<feature type="compositionally biased region" description="Basic and acidic residues" evidence="8">
    <location>
        <begin position="722"/>
        <end position="743"/>
    </location>
</feature>
<feature type="coiled-coil region" evidence="7">
    <location>
        <begin position="772"/>
        <end position="812"/>
    </location>
</feature>
<comment type="caution">
    <text evidence="12">The sequence shown here is derived from an EMBL/GenBank/DDBJ whole genome shotgun (WGS) entry which is preliminary data.</text>
</comment>
<dbReference type="InterPro" id="IPR010987">
    <property type="entry name" value="Glutathione-S-Trfase_C-like"/>
</dbReference>
<keyword evidence="7" id="KW-0175">Coiled coil</keyword>
<organism evidence="12 13">
    <name type="scientific">Parthenolecanium corni</name>
    <dbReference type="NCBI Taxonomy" id="536013"/>
    <lineage>
        <taxon>Eukaryota</taxon>
        <taxon>Metazoa</taxon>
        <taxon>Ecdysozoa</taxon>
        <taxon>Arthropoda</taxon>
        <taxon>Hexapoda</taxon>
        <taxon>Insecta</taxon>
        <taxon>Pterygota</taxon>
        <taxon>Neoptera</taxon>
        <taxon>Paraneoptera</taxon>
        <taxon>Hemiptera</taxon>
        <taxon>Sternorrhyncha</taxon>
        <taxon>Coccoidea</taxon>
        <taxon>Coccidae</taxon>
        <taxon>Parthenolecanium</taxon>
    </lineage>
</organism>
<sequence>MKLVANFKEPPLASLITSQLLRPVEKIDLDWNPDSKSHTDGKTFESDVSVCRYLAEFFNSSKLYGISLLEHVEVDHWIAFGIGPLQNYPNLSQNLVYLDRELSTVTYLVGEEISIADIIVWTQLFKHAESKNIARKQFPNVHRWYSFIESISCVQECLRNLPANIQNEISKKTELVAAESSSSDKRDEGKFIELPGAEMGKVVVRFPPEASGYLHIGHAKAALLNQHYKDKFAGKLIMRFDDTNPAKEKVDFEKVILEDLEMLQVKPDIFTHTSDYFDLMLQYCEQLLKDGKAYVDDTDPAVMKNEREEKVESKHRKNPVDVNFKMWKEMLEGTEYGKKCCVRAKIDMNSANGCMRDPTIYRCKPESHPKTGNKYKVYPTYDFACPIVDSIEGVTHCLRTTEYHDRDDQFYWFIDALKLRKPYIWEYSRLNMTNTVLSKRKLTWFVEEGLVDGWDDPRFPTVRGILRRGMTVSGLTQFIIAQGSSRSVVSMEWDKIWAFNKKVIDPIAPRYNALESFGTVPVLVDNVKIERVQVPKHPKNEDVGLKWIWKSNRLLIDSIDAEALKENENATFINWGNLLVTKINRNGSKITSIQAKENTSNTDFKKTLKLTWLSDIAEAPFVPCVCLYFDHIITKPVLSKNEDFKDFINPNTKIEKIMLGDPELVNVKKGDIIQLQRRGFFICDQEYQPASLYSSNVVPIILFFIPDGHTKETAITVQSIKNSKDDVSTKSDGKVAVEETSKKKVDKQKNKKTTNASPVSSSGPLITDPNTIEELKRLLDSIKNQGDRVRRLKADKAEKDEVDNEVNTLKKLKESFKALSNIEWKQGLTIDQIAVSVPGDSTSSINGEASADDLYQRVCLQTSKYRFMESKKVDKNRINTEVTLLADLKEEYKKSTGKEWTLKEGHNIDNLYEIHISRLYDDCVVQGDKVRRLKTEKANESIINAEVKKLLDSKAKYKEASGLDYKPPAPKAVSKASTSSSASSNSVMSNEALEIHTKIVDQGNKVRTLKGEKSPKEIVDNEVKILLSLKEEFKKTSGIDWTPKLRIEDGKIAADSGKPVEKPVTKKKNQPESVQTKKTIESAPSSSKKQTRLGLEVKKDENLSEWYTQVITKGEMIDYYDVSGCYVLRPWAFAIWKAIRSWFEQEIVKLGVDECYFPIFVSKHALEKEKTHIADFAPEVAWVTKSGESDLEEPVAIRPTSETVMYPAYAKWIRSHRDLPLKLNQWNNVVRWEFKHPQPFLRTREFLWQEGHTAYATKEEAEQEVYVILDLYAKIYTDLLAIPVIKGRKTEKEKFAGGDFTTTVEAFISASGRGIQGATSHHLGQNFSKMFDIVFEDAQVKQFVFQNSWGLTTRTIGVMIMVHSDDQGLVLPPRVAKIQVVIIPCGISANMKNEDRQSLEKSCSELENTLSLAGVRVLHDARDNYTTGWKFNDWELKGVPLRLELGPKDIKQNQVVAVRRDSGEKLVLNRDSVVTDVISTLDLIQQSLFDKAEKDLKSHTIVCEDWSLFAKKLNEKNIILSPFCGEVECEDKIKQDSARNESADPGAPSMGAKSLCIPFDQPKAISSSTLCIHPACRKPAKFYTLFGRSY</sequence>